<comment type="similarity">
    <text evidence="2">Belongs to the pectinesterase family.</text>
</comment>
<protein>
    <recommendedName>
        <fullName evidence="3 8">Pectinesterase</fullName>
        <ecNumber evidence="3 8">3.1.1.11</ecNumber>
    </recommendedName>
</protein>
<dbReference type="PANTHER" id="PTHR31321">
    <property type="entry name" value="ACYL-COA THIOESTER HYDROLASE YBHC-RELATED"/>
    <property type="match status" value="1"/>
</dbReference>
<sequence length="357" mass="39479">QINIHSPWLLPVMIGVDKWGYSNFSTVQAAIDAVPPNNKRRVIIFISPGIYEERVEIPSNKPFITFQGAGRSVTLITGNSAARDWKREFSSAQGTFHSCVVGVNADHFIARNISFQNTAPHPVPGAAGWQAVALRATGDFAAFYGCGFYGAQDTLYDHKGRHYFHDCYIEGSIDFVFGRGQSLYVGCTLHSIDNYGSLTAQKRSDSKDRSGFSFVNCTVTGSSPHLLGRAWGPYSRVVYAYTYMENSIIPFGWSNWNDAYREETVYYGQYKCYGPGANENARVAWSHELADEEAQPFLNLSFIDGQMIIKALEAAGRVNSRVSLLVSMVVFLGNQYHISEILLLAEQVTGPGADETG</sequence>
<accession>A0ABP1BAB4</accession>
<dbReference type="InterPro" id="IPR011050">
    <property type="entry name" value="Pectin_lyase_fold/virulence"/>
</dbReference>
<dbReference type="InterPro" id="IPR000070">
    <property type="entry name" value="Pectinesterase_cat"/>
</dbReference>
<feature type="non-terminal residue" evidence="10">
    <location>
        <position position="1"/>
    </location>
</feature>
<reference evidence="10 11" key="1">
    <citation type="submission" date="2024-03" db="EMBL/GenBank/DDBJ databases">
        <authorList>
            <consortium name="ELIXIR-Norway"/>
            <consortium name="Elixir Norway"/>
        </authorList>
    </citation>
    <scope>NUCLEOTIDE SEQUENCE [LARGE SCALE GENOMIC DNA]</scope>
</reference>
<evidence type="ECO:0000256" key="2">
    <source>
        <dbReference type="ARBA" id="ARBA00008891"/>
    </source>
</evidence>
<dbReference type="InterPro" id="IPR012334">
    <property type="entry name" value="Pectin_lyas_fold"/>
</dbReference>
<comment type="pathway">
    <text evidence="1 8">Glycan metabolism; pectin degradation; 2-dehydro-3-deoxy-D-gluconate from pectin: step 1/5.</text>
</comment>
<evidence type="ECO:0000256" key="4">
    <source>
        <dbReference type="ARBA" id="ARBA00022801"/>
    </source>
</evidence>
<evidence type="ECO:0000256" key="7">
    <source>
        <dbReference type="PROSITE-ProRule" id="PRU10040"/>
    </source>
</evidence>
<evidence type="ECO:0000256" key="6">
    <source>
        <dbReference type="ARBA" id="ARBA00047928"/>
    </source>
</evidence>
<dbReference type="EC" id="3.1.1.11" evidence="3 8"/>
<evidence type="ECO:0000256" key="8">
    <source>
        <dbReference type="RuleBase" id="RU000589"/>
    </source>
</evidence>
<evidence type="ECO:0000259" key="9">
    <source>
        <dbReference type="Pfam" id="PF01095"/>
    </source>
</evidence>
<organism evidence="10 11">
    <name type="scientific">Sphagnum jensenii</name>
    <dbReference type="NCBI Taxonomy" id="128206"/>
    <lineage>
        <taxon>Eukaryota</taxon>
        <taxon>Viridiplantae</taxon>
        <taxon>Streptophyta</taxon>
        <taxon>Embryophyta</taxon>
        <taxon>Bryophyta</taxon>
        <taxon>Sphagnophytina</taxon>
        <taxon>Sphagnopsida</taxon>
        <taxon>Sphagnales</taxon>
        <taxon>Sphagnaceae</taxon>
        <taxon>Sphagnum</taxon>
    </lineage>
</organism>
<keyword evidence="5 8" id="KW-0063">Aspartyl esterase</keyword>
<evidence type="ECO:0000313" key="10">
    <source>
        <dbReference type="EMBL" id="CAK9872176.1"/>
    </source>
</evidence>
<feature type="domain" description="Pectinesterase catalytic" evidence="9">
    <location>
        <begin position="16"/>
        <end position="305"/>
    </location>
</feature>
<dbReference type="PROSITE" id="PS00503">
    <property type="entry name" value="PECTINESTERASE_2"/>
    <property type="match status" value="1"/>
</dbReference>
<dbReference type="SUPFAM" id="SSF51126">
    <property type="entry name" value="Pectin lyase-like"/>
    <property type="match status" value="1"/>
</dbReference>
<evidence type="ECO:0000256" key="3">
    <source>
        <dbReference type="ARBA" id="ARBA00013229"/>
    </source>
</evidence>
<evidence type="ECO:0000256" key="5">
    <source>
        <dbReference type="ARBA" id="ARBA00023085"/>
    </source>
</evidence>
<dbReference type="EMBL" id="OZ023703">
    <property type="protein sequence ID" value="CAK9872176.1"/>
    <property type="molecule type" value="Genomic_DNA"/>
</dbReference>
<evidence type="ECO:0000256" key="1">
    <source>
        <dbReference type="ARBA" id="ARBA00005184"/>
    </source>
</evidence>
<dbReference type="PANTHER" id="PTHR31321:SF57">
    <property type="entry name" value="PECTINESTERASE 53-RELATED"/>
    <property type="match status" value="1"/>
</dbReference>
<keyword evidence="11" id="KW-1185">Reference proteome</keyword>
<dbReference type="InterPro" id="IPR033131">
    <property type="entry name" value="Pectinesterase_Asp_AS"/>
</dbReference>
<comment type="catalytic activity">
    <reaction evidence="6 8">
        <text>[(1-&gt;4)-alpha-D-galacturonosyl methyl ester](n) + n H2O = [(1-&gt;4)-alpha-D-galacturonosyl](n) + n methanol + n H(+)</text>
        <dbReference type="Rhea" id="RHEA:22380"/>
        <dbReference type="Rhea" id="RHEA-COMP:14570"/>
        <dbReference type="Rhea" id="RHEA-COMP:14573"/>
        <dbReference type="ChEBI" id="CHEBI:15377"/>
        <dbReference type="ChEBI" id="CHEBI:15378"/>
        <dbReference type="ChEBI" id="CHEBI:17790"/>
        <dbReference type="ChEBI" id="CHEBI:140522"/>
        <dbReference type="ChEBI" id="CHEBI:140523"/>
        <dbReference type="EC" id="3.1.1.11"/>
    </reaction>
</comment>
<evidence type="ECO:0000313" key="11">
    <source>
        <dbReference type="Proteomes" id="UP001497522"/>
    </source>
</evidence>
<proteinExistence type="inferred from homology"/>
<gene>
    <name evidence="10" type="ORF">CSSPJE1EN2_LOCUS14773</name>
</gene>
<dbReference type="Proteomes" id="UP001497522">
    <property type="component" value="Chromosome 2"/>
</dbReference>
<keyword evidence="4 8" id="KW-0378">Hydrolase</keyword>
<feature type="active site" evidence="7">
    <location>
        <position position="174"/>
    </location>
</feature>
<name>A0ABP1BAB4_9BRYO</name>
<dbReference type="Gene3D" id="2.160.20.10">
    <property type="entry name" value="Single-stranded right-handed beta-helix, Pectin lyase-like"/>
    <property type="match status" value="1"/>
</dbReference>
<dbReference type="Pfam" id="PF01095">
    <property type="entry name" value="Pectinesterase"/>
    <property type="match status" value="1"/>
</dbReference>